<dbReference type="CDD" id="cd20302">
    <property type="entry name" value="cupin_DAD"/>
    <property type="match status" value="1"/>
</dbReference>
<dbReference type="RefSeq" id="WP_119117545.1">
    <property type="nucleotide sequence ID" value="NZ_QWVS01000021.1"/>
</dbReference>
<dbReference type="Proteomes" id="UP000266016">
    <property type="component" value="Unassembled WGS sequence"/>
</dbReference>
<protein>
    <submittedName>
        <fullName evidence="2">Cupin</fullName>
    </submittedName>
</protein>
<dbReference type="InterPro" id="IPR014710">
    <property type="entry name" value="RmlC-like_jellyroll"/>
</dbReference>
<dbReference type="SUPFAM" id="SSF51182">
    <property type="entry name" value="RmlC-like cupins"/>
    <property type="match status" value="1"/>
</dbReference>
<sequence>MLKLDLNQFTEKFTLPDQAVDVNEIPWVPTFEGSDAVFFKPVRFDLNTGNWVHISKFKANKGNTRHRHTGGPVFAYTVQGRWRYLERDWVAKAGTVVFEPPGDIHTLVVDGEEDMITMFSLSGVLQYFDEHGNVTLNDDMFYRLKRYHDYCEQNNIPIKNLMY</sequence>
<dbReference type="InterPro" id="IPR011051">
    <property type="entry name" value="RmlC_Cupin_sf"/>
</dbReference>
<gene>
    <name evidence="2" type="ORF">D1953_12585</name>
</gene>
<dbReference type="AlphaFoldDB" id="A0A398B6F4"/>
<dbReference type="Gene3D" id="2.60.120.10">
    <property type="entry name" value="Jelly Rolls"/>
    <property type="match status" value="1"/>
</dbReference>
<evidence type="ECO:0000313" key="3">
    <source>
        <dbReference type="Proteomes" id="UP000266016"/>
    </source>
</evidence>
<evidence type="ECO:0000313" key="2">
    <source>
        <dbReference type="EMBL" id="RID85131.1"/>
    </source>
</evidence>
<comment type="caution">
    <text evidence="2">The sequence shown here is derived from an EMBL/GenBank/DDBJ whole genome shotgun (WGS) entry which is preliminary data.</text>
</comment>
<name>A0A398B6F4_9BACI</name>
<keyword evidence="3" id="KW-1185">Reference proteome</keyword>
<proteinExistence type="predicted"/>
<dbReference type="Pfam" id="PF12973">
    <property type="entry name" value="Cupin_7"/>
    <property type="match status" value="1"/>
</dbReference>
<reference evidence="2 3" key="1">
    <citation type="submission" date="2018-08" db="EMBL/GenBank/DDBJ databases">
        <title>Bacillus jemisoniae sp. nov., Bacillus chryseoplanitiae sp. nov., Bacillus resnikiae sp. nov., and Bacillus frankliniae sp. nov., isolated from Viking spacecraft and associated surfaces.</title>
        <authorList>
            <person name="Seuylemezian A."/>
            <person name="Vaishampayan P."/>
        </authorList>
    </citation>
    <scope>NUCLEOTIDE SEQUENCE [LARGE SCALE GENOMIC DNA]</scope>
    <source>
        <strain evidence="2 3">MA001</strain>
    </source>
</reference>
<dbReference type="InterPro" id="IPR025979">
    <property type="entry name" value="ChrR-like_cupin_dom"/>
</dbReference>
<feature type="domain" description="ChrR-like cupin" evidence="1">
    <location>
        <begin position="17"/>
        <end position="119"/>
    </location>
</feature>
<dbReference type="EMBL" id="QWVS01000021">
    <property type="protein sequence ID" value="RID85131.1"/>
    <property type="molecule type" value="Genomic_DNA"/>
</dbReference>
<organism evidence="2 3">
    <name type="scientific">Peribacillus asahii</name>
    <dbReference type="NCBI Taxonomy" id="228899"/>
    <lineage>
        <taxon>Bacteria</taxon>
        <taxon>Bacillati</taxon>
        <taxon>Bacillota</taxon>
        <taxon>Bacilli</taxon>
        <taxon>Bacillales</taxon>
        <taxon>Bacillaceae</taxon>
        <taxon>Peribacillus</taxon>
    </lineage>
</organism>
<evidence type="ECO:0000259" key="1">
    <source>
        <dbReference type="Pfam" id="PF12973"/>
    </source>
</evidence>
<accession>A0A398B6F4</accession>